<protein>
    <recommendedName>
        <fullName evidence="4">MFS transporter</fullName>
    </recommendedName>
</protein>
<organism evidence="2 3">
    <name type="scientific">Tenacibaculum vairaonense</name>
    <dbReference type="NCBI Taxonomy" id="3137860"/>
    <lineage>
        <taxon>Bacteria</taxon>
        <taxon>Pseudomonadati</taxon>
        <taxon>Bacteroidota</taxon>
        <taxon>Flavobacteriia</taxon>
        <taxon>Flavobacteriales</taxon>
        <taxon>Flavobacteriaceae</taxon>
        <taxon>Tenacibaculum</taxon>
    </lineage>
</organism>
<feature type="transmembrane region" description="Helical" evidence="1">
    <location>
        <begin position="89"/>
        <end position="109"/>
    </location>
</feature>
<evidence type="ECO:0000256" key="1">
    <source>
        <dbReference type="SAM" id="Phobius"/>
    </source>
</evidence>
<reference evidence="2 3" key="1">
    <citation type="submission" date="2024-05" db="EMBL/GenBank/DDBJ databases">
        <authorList>
            <person name="Duchaud E."/>
        </authorList>
    </citation>
    <scope>NUCLEOTIDE SEQUENCE [LARGE SCALE GENOMIC DNA]</scope>
    <source>
        <strain evidence="2">Ena-SAMPLE-TAB-13-05-2024-13:56:06:370-140305</strain>
    </source>
</reference>
<comment type="caution">
    <text evidence="2">The sequence shown here is derived from an EMBL/GenBank/DDBJ whole genome shotgun (WGS) entry which is preliminary data.</text>
</comment>
<proteinExistence type="predicted"/>
<sequence length="236" mass="27873">MSLFHIFFKSKTKEQLLATKSYKIKVKERDTYQLELINLLEKEEITKKEYVIKAKESFKYYKNELLKISKYKKKLAYQHSFRGRANFRVWIYLFGLVTLGLFFSCKSLYHDIVNGSTFKFQLISLAGIVVSFFWLIHLTFLTQKDFSESKYITLIIICAALATAFIYYLMKYYTYKDAIILKLLSFLKRVKNKHYKDMAVRAVYLEETGTPLATEKTTNEAMEEFDKDLVTTIKGL</sequence>
<keyword evidence="3" id="KW-1185">Reference proteome</keyword>
<keyword evidence="1" id="KW-0812">Transmembrane</keyword>
<evidence type="ECO:0000313" key="3">
    <source>
        <dbReference type="Proteomes" id="UP001497602"/>
    </source>
</evidence>
<keyword evidence="1" id="KW-0472">Membrane</keyword>
<keyword evidence="1" id="KW-1133">Transmembrane helix</keyword>
<name>A0ABM9PPK8_9FLAO</name>
<evidence type="ECO:0008006" key="4">
    <source>
        <dbReference type="Google" id="ProtNLM"/>
    </source>
</evidence>
<feature type="transmembrane region" description="Helical" evidence="1">
    <location>
        <begin position="152"/>
        <end position="170"/>
    </location>
</feature>
<gene>
    <name evidence="2" type="ORF">T190115A13A_40199</name>
</gene>
<dbReference type="EMBL" id="CAXJRC010000041">
    <property type="protein sequence ID" value="CAL2107677.1"/>
    <property type="molecule type" value="Genomic_DNA"/>
</dbReference>
<accession>A0ABM9PPK8</accession>
<feature type="transmembrane region" description="Helical" evidence="1">
    <location>
        <begin position="121"/>
        <end position="140"/>
    </location>
</feature>
<evidence type="ECO:0000313" key="2">
    <source>
        <dbReference type="EMBL" id="CAL2107677.1"/>
    </source>
</evidence>
<dbReference type="Proteomes" id="UP001497602">
    <property type="component" value="Unassembled WGS sequence"/>
</dbReference>